<sequence>MFGGNSGLNEAILGPAPDLRQRSEVPATDILIQRHQRDSAQRKRRRSWATTMAAEQRAWAIEMIQKFRGEHHATYLGPRRDKMLDVFTASKTKDEDFAWDVLGLRHMKTHERQKLAQKHMHSIMRRLVTKLEHIKGTLTKKICRDVSAVSFTAYSLAIAERPDALAYAHPGMKEMVENDILKDKCTMEYSPVLAFNFPREANPLGQKIRQ</sequence>
<reference evidence="1" key="1">
    <citation type="submission" date="2021-06" db="EMBL/GenBank/DDBJ databases">
        <title>Comparative genomics, transcriptomics and evolutionary studies reveal genomic signatures of adaptation to plant cell wall in hemibiotrophic fungi.</title>
        <authorList>
            <consortium name="DOE Joint Genome Institute"/>
            <person name="Baroncelli R."/>
            <person name="Diaz J.F."/>
            <person name="Benocci T."/>
            <person name="Peng M."/>
            <person name="Battaglia E."/>
            <person name="Haridas S."/>
            <person name="Andreopoulos W."/>
            <person name="Labutti K."/>
            <person name="Pangilinan J."/>
            <person name="Floch G.L."/>
            <person name="Makela M.R."/>
            <person name="Henrissat B."/>
            <person name="Grigoriev I.V."/>
            <person name="Crouch J.A."/>
            <person name="De Vries R.P."/>
            <person name="Sukno S.A."/>
            <person name="Thon M.R."/>
        </authorList>
    </citation>
    <scope>NUCLEOTIDE SEQUENCE</scope>
    <source>
        <strain evidence="1">MAFF235873</strain>
    </source>
</reference>
<evidence type="ECO:0000313" key="2">
    <source>
        <dbReference type="Proteomes" id="UP001232148"/>
    </source>
</evidence>
<accession>A0AAD9HKC4</accession>
<proteinExistence type="predicted"/>
<organism evidence="1 2">
    <name type="scientific">Colletotrichum zoysiae</name>
    <dbReference type="NCBI Taxonomy" id="1216348"/>
    <lineage>
        <taxon>Eukaryota</taxon>
        <taxon>Fungi</taxon>
        <taxon>Dikarya</taxon>
        <taxon>Ascomycota</taxon>
        <taxon>Pezizomycotina</taxon>
        <taxon>Sordariomycetes</taxon>
        <taxon>Hypocreomycetidae</taxon>
        <taxon>Glomerellales</taxon>
        <taxon>Glomerellaceae</taxon>
        <taxon>Colletotrichum</taxon>
        <taxon>Colletotrichum graminicola species complex</taxon>
    </lineage>
</organism>
<dbReference type="AlphaFoldDB" id="A0AAD9HKC4"/>
<protein>
    <submittedName>
        <fullName evidence="1">Uncharacterized protein</fullName>
    </submittedName>
</protein>
<name>A0AAD9HKC4_9PEZI</name>
<evidence type="ECO:0000313" key="1">
    <source>
        <dbReference type="EMBL" id="KAK2030528.1"/>
    </source>
</evidence>
<gene>
    <name evidence="1" type="ORF">LX32DRAFT_681758</name>
</gene>
<dbReference type="Proteomes" id="UP001232148">
    <property type="component" value="Unassembled WGS sequence"/>
</dbReference>
<keyword evidence="2" id="KW-1185">Reference proteome</keyword>
<dbReference type="EMBL" id="MU842850">
    <property type="protein sequence ID" value="KAK2030528.1"/>
    <property type="molecule type" value="Genomic_DNA"/>
</dbReference>
<comment type="caution">
    <text evidence="1">The sequence shown here is derived from an EMBL/GenBank/DDBJ whole genome shotgun (WGS) entry which is preliminary data.</text>
</comment>